<feature type="domain" description="Leucine zipper with capping helix" evidence="10">
    <location>
        <begin position="155"/>
        <end position="202"/>
    </location>
</feature>
<dbReference type="InterPro" id="IPR040661">
    <property type="entry name" value="LZ3wCH"/>
</dbReference>
<dbReference type="InterPro" id="IPR036388">
    <property type="entry name" value="WH-like_DNA-bd_sf"/>
</dbReference>
<comment type="caution">
    <text evidence="11">The sequence shown here is derived from an EMBL/GenBank/DDBJ whole genome shotgun (WGS) entry which is preliminary data.</text>
</comment>
<protein>
    <recommendedName>
        <fullName evidence="7">Meiotic nuclear division protein 1</fullName>
    </recommendedName>
</protein>
<dbReference type="PIRSF" id="PIRSF026991">
    <property type="entry name" value="Mnd1"/>
    <property type="match status" value="1"/>
</dbReference>
<keyword evidence="5 7" id="KW-0539">Nucleus</keyword>
<dbReference type="Pfam" id="PF18517">
    <property type="entry name" value="LZ3wCH"/>
    <property type="match status" value="1"/>
</dbReference>
<keyword evidence="3 8" id="KW-0175">Coiled coil</keyword>
<evidence type="ECO:0000256" key="3">
    <source>
        <dbReference type="ARBA" id="ARBA00023054"/>
    </source>
</evidence>
<comment type="subcellular location">
    <subcellularLocation>
        <location evidence="1 7">Nucleus</location>
    </subcellularLocation>
</comment>
<gene>
    <name evidence="11" type="ORF">EMPS_09104</name>
</gene>
<dbReference type="Gene3D" id="1.10.10.10">
    <property type="entry name" value="Winged helix-like DNA-binding domain superfamily/Winged helix DNA-binding domain"/>
    <property type="match status" value="1"/>
</dbReference>
<dbReference type="GO" id="GO:0005634">
    <property type="term" value="C:nucleus"/>
    <property type="evidence" value="ECO:0007669"/>
    <property type="project" value="UniProtKB-SubCell"/>
</dbReference>
<proteinExistence type="inferred from homology"/>
<evidence type="ECO:0000256" key="7">
    <source>
        <dbReference type="PIRNR" id="PIRNR026991"/>
    </source>
</evidence>
<keyword evidence="6" id="KW-0469">Meiosis</keyword>
<reference evidence="11" key="2">
    <citation type="journal article" date="2022" name="Microbiol. Resour. Announc.">
        <title>Whole-Genome Sequence of Entomortierella parvispora E1425, a Mucoromycotan Fungus Associated with Burkholderiaceae-Related Endosymbiotic Bacteria.</title>
        <authorList>
            <person name="Herlambang A."/>
            <person name="Guo Y."/>
            <person name="Takashima Y."/>
            <person name="Narisawa K."/>
            <person name="Ohta H."/>
            <person name="Nishizawa T."/>
        </authorList>
    </citation>
    <scope>NUCLEOTIDE SEQUENCE</scope>
    <source>
        <strain evidence="11">E1425</strain>
    </source>
</reference>
<evidence type="ECO:0000256" key="2">
    <source>
        <dbReference type="ARBA" id="ARBA00005981"/>
    </source>
</evidence>
<dbReference type="AlphaFoldDB" id="A0A9P3HHN5"/>
<evidence type="ECO:0000256" key="1">
    <source>
        <dbReference type="ARBA" id="ARBA00004123"/>
    </source>
</evidence>
<dbReference type="PANTHER" id="PTHR31398:SF0">
    <property type="entry name" value="MEIOTIC NUCLEAR DIVISION PROTEIN 1 HOMOLOG"/>
    <property type="match status" value="1"/>
</dbReference>
<feature type="domain" description="Mnd1 HTH" evidence="9">
    <location>
        <begin position="15"/>
        <end position="74"/>
    </location>
</feature>
<name>A0A9P3HHN5_9FUNG</name>
<evidence type="ECO:0000256" key="5">
    <source>
        <dbReference type="ARBA" id="ARBA00023242"/>
    </source>
</evidence>
<reference evidence="11" key="1">
    <citation type="submission" date="2021-11" db="EMBL/GenBank/DDBJ databases">
        <authorList>
            <person name="Herlambang A."/>
            <person name="Guo Y."/>
            <person name="Takashima Y."/>
            <person name="Nishizawa T."/>
        </authorList>
    </citation>
    <scope>NUCLEOTIDE SEQUENCE</scope>
    <source>
        <strain evidence="11">E1425</strain>
    </source>
</reference>
<dbReference type="EMBL" id="BQFW01000012">
    <property type="protein sequence ID" value="GJJ76745.1"/>
    <property type="molecule type" value="Genomic_DNA"/>
</dbReference>
<comment type="similarity">
    <text evidence="2 7">Belongs to the MND1 family.</text>
</comment>
<comment type="function">
    <text evidence="7">Required for proper homologous chromosome pairing and efficient cross-over and intragenic recombination during meiosis.</text>
</comment>
<dbReference type="GO" id="GO:0007131">
    <property type="term" value="P:reciprocal meiotic recombination"/>
    <property type="evidence" value="ECO:0007669"/>
    <property type="project" value="InterPro"/>
</dbReference>
<evidence type="ECO:0000313" key="11">
    <source>
        <dbReference type="EMBL" id="GJJ76745.1"/>
    </source>
</evidence>
<feature type="coiled-coil region" evidence="8">
    <location>
        <begin position="78"/>
        <end position="139"/>
    </location>
</feature>
<evidence type="ECO:0000256" key="6">
    <source>
        <dbReference type="ARBA" id="ARBA00023254"/>
    </source>
</evidence>
<dbReference type="Proteomes" id="UP000827284">
    <property type="component" value="Unassembled WGS sequence"/>
</dbReference>
<keyword evidence="4" id="KW-0233">DNA recombination</keyword>
<organism evidence="11 12">
    <name type="scientific">Entomortierella parvispora</name>
    <dbReference type="NCBI Taxonomy" id="205924"/>
    <lineage>
        <taxon>Eukaryota</taxon>
        <taxon>Fungi</taxon>
        <taxon>Fungi incertae sedis</taxon>
        <taxon>Mucoromycota</taxon>
        <taxon>Mortierellomycotina</taxon>
        <taxon>Mortierellomycetes</taxon>
        <taxon>Mortierellales</taxon>
        <taxon>Mortierellaceae</taxon>
        <taxon>Entomortierella</taxon>
    </lineage>
</organism>
<evidence type="ECO:0000256" key="8">
    <source>
        <dbReference type="SAM" id="Coils"/>
    </source>
</evidence>
<dbReference type="InterPro" id="IPR040453">
    <property type="entry name" value="Mnd1_HTH"/>
</dbReference>
<evidence type="ECO:0000256" key="4">
    <source>
        <dbReference type="ARBA" id="ARBA00023172"/>
    </source>
</evidence>
<dbReference type="InterPro" id="IPR005647">
    <property type="entry name" value="Mnd1"/>
</dbReference>
<evidence type="ECO:0000259" key="9">
    <source>
        <dbReference type="Pfam" id="PF03962"/>
    </source>
</evidence>
<evidence type="ECO:0000259" key="10">
    <source>
        <dbReference type="Pfam" id="PF18517"/>
    </source>
</evidence>
<dbReference type="Pfam" id="PF03962">
    <property type="entry name" value="Mnd1"/>
    <property type="match status" value="1"/>
</dbReference>
<dbReference type="PANTHER" id="PTHR31398">
    <property type="entry name" value="MEIOTIC NUCLEAR DIVISION PROTEIN 1 HOMOLOG"/>
    <property type="match status" value="1"/>
</dbReference>
<dbReference type="GO" id="GO:0003690">
    <property type="term" value="F:double-stranded DNA binding"/>
    <property type="evidence" value="ECO:0007669"/>
    <property type="project" value="InterPro"/>
</dbReference>
<evidence type="ECO:0000313" key="12">
    <source>
        <dbReference type="Proteomes" id="UP000827284"/>
    </source>
</evidence>
<dbReference type="OrthoDB" id="273345at2759"/>
<accession>A0A9P3HHN5</accession>
<sequence>MSRKGLSAADKRIKLLELLHESGTFHKLQELEKNAPKLKGIVAQSVKDVLQSLVDDGLVTVEKIGTSNYYWSFPSAVQQTKNAKLMTLREELQRLESSNGELEAKLRQASGGREDSSDRHELMKQLAAAEAVDRDLQNELKQFADSDPTLLEAQKKFSGIAKDAANRWTENIFTFQSYCVDKFNVDRQEFNRNFGISDEMDTLP</sequence>
<keyword evidence="12" id="KW-1185">Reference proteome</keyword>